<evidence type="ECO:0000313" key="9">
    <source>
        <dbReference type="Proteomes" id="UP000484885"/>
    </source>
</evidence>
<dbReference type="GO" id="GO:0000731">
    <property type="term" value="P:DNA synthesis involved in DNA repair"/>
    <property type="evidence" value="ECO:0007669"/>
    <property type="project" value="TreeGrafter"/>
</dbReference>
<keyword evidence="2 6" id="KW-0235">DNA replication</keyword>
<keyword evidence="6" id="KW-0742">SOS response</keyword>
<comment type="caution">
    <text evidence="8">The sequence shown here is derived from an EMBL/GenBank/DDBJ whole genome shotgun (WGS) entry which is preliminary data.</text>
</comment>
<keyword evidence="1 6" id="KW-0963">Cytoplasm</keyword>
<evidence type="ECO:0000256" key="4">
    <source>
        <dbReference type="ARBA" id="ARBA00022840"/>
    </source>
</evidence>
<dbReference type="Pfam" id="PF02463">
    <property type="entry name" value="SMC_N"/>
    <property type="match status" value="1"/>
</dbReference>
<dbReference type="EMBL" id="JAAGSC010000037">
    <property type="protein sequence ID" value="NDY95158.1"/>
    <property type="molecule type" value="Genomic_DNA"/>
</dbReference>
<dbReference type="GO" id="GO:0009432">
    <property type="term" value="P:SOS response"/>
    <property type="evidence" value="ECO:0007669"/>
    <property type="project" value="UniProtKB-UniRule"/>
</dbReference>
<protein>
    <recommendedName>
        <fullName evidence="6">DNA replication and repair protein RecF</fullName>
    </recommendedName>
</protein>
<dbReference type="Gene3D" id="1.20.1050.90">
    <property type="entry name" value="RecF/RecN/SMC, N-terminal domain"/>
    <property type="match status" value="1"/>
</dbReference>
<dbReference type="SUPFAM" id="SSF52540">
    <property type="entry name" value="P-loop containing nucleoside triphosphate hydrolases"/>
    <property type="match status" value="1"/>
</dbReference>
<feature type="domain" description="RecF/RecN/SMC N-terminal" evidence="7">
    <location>
        <begin position="3"/>
        <end position="69"/>
    </location>
</feature>
<dbReference type="InterPro" id="IPR027417">
    <property type="entry name" value="P-loop_NTPase"/>
</dbReference>
<name>A0A845UWY0_9GAMM</name>
<keyword evidence="4 6" id="KW-0067">ATP-binding</keyword>
<comment type="function">
    <text evidence="6">The RecF protein is involved in DNA metabolism; it is required for DNA replication and normal SOS inducibility. RecF binds preferentially to single-stranded, linear DNA. It also seems to bind ATP.</text>
</comment>
<evidence type="ECO:0000256" key="1">
    <source>
        <dbReference type="ARBA" id="ARBA00022490"/>
    </source>
</evidence>
<gene>
    <name evidence="6 8" type="primary">recF</name>
    <name evidence="8" type="ORF">G3I74_05390</name>
</gene>
<keyword evidence="6" id="KW-0227">DNA damage</keyword>
<dbReference type="InterPro" id="IPR001238">
    <property type="entry name" value="DNA-binding_RecF"/>
</dbReference>
<dbReference type="Proteomes" id="UP000484885">
    <property type="component" value="Unassembled WGS sequence"/>
</dbReference>
<keyword evidence="3 6" id="KW-0547">Nucleotide-binding</keyword>
<evidence type="ECO:0000256" key="5">
    <source>
        <dbReference type="ARBA" id="ARBA00023125"/>
    </source>
</evidence>
<dbReference type="RefSeq" id="WP_164210557.1">
    <property type="nucleotide sequence ID" value="NZ_JAAGSC010000037.1"/>
</dbReference>
<dbReference type="HAMAP" id="MF_00365">
    <property type="entry name" value="RecF"/>
    <property type="match status" value="1"/>
</dbReference>
<dbReference type="InterPro" id="IPR003395">
    <property type="entry name" value="RecF/RecN/SMC_N"/>
</dbReference>
<dbReference type="InterPro" id="IPR042174">
    <property type="entry name" value="RecF_2"/>
</dbReference>
<keyword evidence="6" id="KW-0234">DNA repair</keyword>
<dbReference type="PANTHER" id="PTHR32182:SF0">
    <property type="entry name" value="DNA REPLICATION AND REPAIR PROTEIN RECF"/>
    <property type="match status" value="1"/>
</dbReference>
<dbReference type="PANTHER" id="PTHR32182">
    <property type="entry name" value="DNA REPLICATION AND REPAIR PROTEIN RECF"/>
    <property type="match status" value="1"/>
</dbReference>
<dbReference type="NCBIfam" id="TIGR00611">
    <property type="entry name" value="recf"/>
    <property type="match status" value="1"/>
</dbReference>
<dbReference type="GO" id="GO:0006260">
    <property type="term" value="P:DNA replication"/>
    <property type="evidence" value="ECO:0007669"/>
    <property type="project" value="UniProtKB-UniRule"/>
</dbReference>
<comment type="subcellular location">
    <subcellularLocation>
        <location evidence="6">Cytoplasm</location>
    </subcellularLocation>
</comment>
<evidence type="ECO:0000256" key="6">
    <source>
        <dbReference type="HAMAP-Rule" id="MF_00365"/>
    </source>
</evidence>
<evidence type="ECO:0000259" key="7">
    <source>
        <dbReference type="Pfam" id="PF02463"/>
    </source>
</evidence>
<reference evidence="8 9" key="1">
    <citation type="submission" date="2020-02" db="EMBL/GenBank/DDBJ databases">
        <authorList>
            <person name="Zhang X.-Y."/>
        </authorList>
    </citation>
    <scope>NUCLEOTIDE SEQUENCE [LARGE SCALE GENOMIC DNA]</scope>
    <source>
        <strain evidence="8 9">C33</strain>
    </source>
</reference>
<evidence type="ECO:0000256" key="2">
    <source>
        <dbReference type="ARBA" id="ARBA00022705"/>
    </source>
</evidence>
<dbReference type="GO" id="GO:0006302">
    <property type="term" value="P:double-strand break repair"/>
    <property type="evidence" value="ECO:0007669"/>
    <property type="project" value="TreeGrafter"/>
</dbReference>
<evidence type="ECO:0000256" key="3">
    <source>
        <dbReference type="ARBA" id="ARBA00022741"/>
    </source>
</evidence>
<accession>A0A845UWY0</accession>
<dbReference type="AlphaFoldDB" id="A0A845UWY0"/>
<dbReference type="GO" id="GO:0005524">
    <property type="term" value="F:ATP binding"/>
    <property type="evidence" value="ECO:0007669"/>
    <property type="project" value="UniProtKB-UniRule"/>
</dbReference>
<evidence type="ECO:0000313" key="8">
    <source>
        <dbReference type="EMBL" id="NDY95158.1"/>
    </source>
</evidence>
<comment type="similarity">
    <text evidence="6">Belongs to the RecF family.</text>
</comment>
<keyword evidence="5 6" id="KW-0238">DNA-binding</keyword>
<dbReference type="Gene3D" id="3.40.50.300">
    <property type="entry name" value="P-loop containing nucleotide triphosphate hydrolases"/>
    <property type="match status" value="1"/>
</dbReference>
<sequence length="351" mass="38891">MSLKRLSIEGVRNLAPVEIAPGENLNWFHGANGAGKTSVLEAVFLLARGRSFRSHRISSVIQHGQDRVRVVACRWPDGMTLGMERSAGSWRGRIGGKECLRLSEFAACLPLVLMQPDSHRLIDGGPEHRRQYLDWQLFHVEPHYLETWQRYARYLRQRNAGLRSGASDAVLQALEQPMAEAGERMSAFRAGLVDKARVVIDSLAATLGIHLPGAVEFRYRRGYPAEEGLLGALSASRARDRELGFTRPGPHRGELVIQCAGQAAAQELSRGQQKLLALLLQLSQLDGLVGEGVRPLLLLDDPVSELDGRHFGLVLDWLEQQPVQAWVTATVPCPTAGRMFHVEQGKIERVL</sequence>
<dbReference type="GO" id="GO:0005737">
    <property type="term" value="C:cytoplasm"/>
    <property type="evidence" value="ECO:0007669"/>
    <property type="project" value="UniProtKB-SubCell"/>
</dbReference>
<feature type="binding site" evidence="6">
    <location>
        <begin position="30"/>
        <end position="37"/>
    </location>
    <ligand>
        <name>ATP</name>
        <dbReference type="ChEBI" id="CHEBI:30616"/>
    </ligand>
</feature>
<dbReference type="GO" id="GO:0003697">
    <property type="term" value="F:single-stranded DNA binding"/>
    <property type="evidence" value="ECO:0007669"/>
    <property type="project" value="UniProtKB-UniRule"/>
</dbReference>
<proteinExistence type="inferred from homology"/>
<keyword evidence="9" id="KW-1185">Reference proteome</keyword>
<organism evidence="8 9">
    <name type="scientific">Wenzhouxiangella limi</name>
    <dbReference type="NCBI Taxonomy" id="2707351"/>
    <lineage>
        <taxon>Bacteria</taxon>
        <taxon>Pseudomonadati</taxon>
        <taxon>Pseudomonadota</taxon>
        <taxon>Gammaproteobacteria</taxon>
        <taxon>Chromatiales</taxon>
        <taxon>Wenzhouxiangellaceae</taxon>
        <taxon>Wenzhouxiangella</taxon>
    </lineage>
</organism>